<keyword evidence="3" id="KW-1003">Cell membrane</keyword>
<comment type="subcellular location">
    <subcellularLocation>
        <location evidence="1">Cell membrane</location>
        <topology evidence="1">Multi-pass membrane protein</topology>
    </subcellularLocation>
</comment>
<feature type="transmembrane region" description="Helical" evidence="7">
    <location>
        <begin position="116"/>
        <end position="138"/>
    </location>
</feature>
<evidence type="ECO:0000313" key="9">
    <source>
        <dbReference type="EMBL" id="ANU12935.1"/>
    </source>
</evidence>
<keyword evidence="4 7" id="KW-0812">Transmembrane</keyword>
<protein>
    <submittedName>
        <fullName evidence="9">Competence protein ComG</fullName>
    </submittedName>
</protein>
<keyword evidence="5 7" id="KW-1133">Transmembrane helix</keyword>
<dbReference type="InterPro" id="IPR042094">
    <property type="entry name" value="T2SS_GspF_sf"/>
</dbReference>
<evidence type="ECO:0000259" key="8">
    <source>
        <dbReference type="Pfam" id="PF00482"/>
    </source>
</evidence>
<comment type="similarity">
    <text evidence="2">Belongs to the GSP F family.</text>
</comment>
<evidence type="ECO:0000256" key="5">
    <source>
        <dbReference type="ARBA" id="ARBA00022989"/>
    </source>
</evidence>
<dbReference type="InterPro" id="IPR018076">
    <property type="entry name" value="T2SS_GspF_dom"/>
</dbReference>
<sequence>MRLSLPMRLDKIRLRDHEQFLTRLAVLMKEGYLLPVALNLLLPMHTSKLEESLVGITTILKEGGNAAEILKFLGFKEHVLFPVEIAESHGRLAESIDSIGKSFARTERVQKKLKNILIYPVSLLIFTSILFLFFRTSYVPNLTEMMNSMQTGEEASGVPAYLLSLPDFFIAFFACVALSVYVFSQLLKQQAVERQITWLLSIPVIRRFMKLYWSHLLARELGTLLHSGISMQESLDLLQRQNYHKIIQFMAHVSHEELMMGQSFSRSLEHVAFVSKDMPAFVQHGEMTGFLGKELILYSEVLMEQIEQHTQQLLRIIQPSFFIMIAICIVGAYLAILMPMYNLVHTI</sequence>
<name>A0A1C7DN93_9BACL</name>
<dbReference type="PANTHER" id="PTHR30012">
    <property type="entry name" value="GENERAL SECRETION PATHWAY PROTEIN"/>
    <property type="match status" value="1"/>
</dbReference>
<gene>
    <name evidence="9" type="ORF">BBI08_03320</name>
</gene>
<dbReference type="PANTHER" id="PTHR30012:SF0">
    <property type="entry name" value="TYPE II SECRETION SYSTEM PROTEIN F-RELATED"/>
    <property type="match status" value="1"/>
</dbReference>
<keyword evidence="10" id="KW-1185">Reference proteome</keyword>
<dbReference type="STRING" id="1215089.BBI08_03320"/>
<feature type="transmembrane region" description="Helical" evidence="7">
    <location>
        <begin position="321"/>
        <end position="341"/>
    </location>
</feature>
<accession>A0A1C7DN93</accession>
<dbReference type="Proteomes" id="UP000092687">
    <property type="component" value="Chromosome"/>
</dbReference>
<dbReference type="InterPro" id="IPR047692">
    <property type="entry name" value="T4P_ComGB"/>
</dbReference>
<evidence type="ECO:0000256" key="4">
    <source>
        <dbReference type="ARBA" id="ARBA00022692"/>
    </source>
</evidence>
<evidence type="ECO:0000256" key="3">
    <source>
        <dbReference type="ARBA" id="ARBA00022475"/>
    </source>
</evidence>
<evidence type="ECO:0000256" key="2">
    <source>
        <dbReference type="ARBA" id="ARBA00005745"/>
    </source>
</evidence>
<dbReference type="KEGG" id="phc:BBI08_03320"/>
<dbReference type="AlphaFoldDB" id="A0A1C7DN93"/>
<dbReference type="InterPro" id="IPR003004">
    <property type="entry name" value="GspF/PilC"/>
</dbReference>
<dbReference type="Gene3D" id="1.20.81.30">
    <property type="entry name" value="Type II secretion system (T2SS), domain F"/>
    <property type="match status" value="2"/>
</dbReference>
<reference evidence="9" key="1">
    <citation type="submission" date="2016-10" db="EMBL/GenBank/DDBJ databases">
        <authorList>
            <person name="de Groot N.N."/>
        </authorList>
    </citation>
    <scope>NUCLEOTIDE SEQUENCE</scope>
    <source>
        <strain evidence="9">DSM 24743</strain>
    </source>
</reference>
<evidence type="ECO:0000313" key="10">
    <source>
        <dbReference type="Proteomes" id="UP000092687"/>
    </source>
</evidence>
<evidence type="ECO:0000256" key="6">
    <source>
        <dbReference type="ARBA" id="ARBA00023136"/>
    </source>
</evidence>
<dbReference type="Pfam" id="PF00482">
    <property type="entry name" value="T2SSF"/>
    <property type="match status" value="2"/>
</dbReference>
<keyword evidence="6 7" id="KW-0472">Membrane</keyword>
<dbReference type="EMBL" id="CP016537">
    <property type="protein sequence ID" value="ANU12935.1"/>
    <property type="molecule type" value="Genomic_DNA"/>
</dbReference>
<dbReference type="PRINTS" id="PR00812">
    <property type="entry name" value="BCTERIALGSPF"/>
</dbReference>
<feature type="transmembrane region" description="Helical" evidence="7">
    <location>
        <begin position="158"/>
        <end position="184"/>
    </location>
</feature>
<dbReference type="GO" id="GO:0005886">
    <property type="term" value="C:plasma membrane"/>
    <property type="evidence" value="ECO:0007669"/>
    <property type="project" value="UniProtKB-SubCell"/>
</dbReference>
<feature type="domain" description="Type II secretion system protein GspF" evidence="8">
    <location>
        <begin position="20"/>
        <end position="140"/>
    </location>
</feature>
<dbReference type="NCBIfam" id="NF041012">
    <property type="entry name" value="T4P_ComGB"/>
    <property type="match status" value="1"/>
</dbReference>
<feature type="domain" description="Type II secretion system protein GspF" evidence="8">
    <location>
        <begin position="218"/>
        <end position="339"/>
    </location>
</feature>
<proteinExistence type="inferred from homology"/>
<organism evidence="9 10">
    <name type="scientific">Planococcus halocryophilus</name>
    <dbReference type="NCBI Taxonomy" id="1215089"/>
    <lineage>
        <taxon>Bacteria</taxon>
        <taxon>Bacillati</taxon>
        <taxon>Bacillota</taxon>
        <taxon>Bacilli</taxon>
        <taxon>Bacillales</taxon>
        <taxon>Caryophanaceae</taxon>
        <taxon>Planococcus</taxon>
    </lineage>
</organism>
<dbReference type="OrthoDB" id="1638902at2"/>
<evidence type="ECO:0000256" key="1">
    <source>
        <dbReference type="ARBA" id="ARBA00004651"/>
    </source>
</evidence>
<evidence type="ECO:0000256" key="7">
    <source>
        <dbReference type="SAM" id="Phobius"/>
    </source>
</evidence>